<keyword evidence="1" id="KW-0175">Coiled coil</keyword>
<gene>
    <name evidence="3" type="ORF">Glove_208g34</name>
</gene>
<feature type="region of interest" description="Disordered" evidence="2">
    <location>
        <begin position="101"/>
        <end position="124"/>
    </location>
</feature>
<protein>
    <submittedName>
        <fullName evidence="3">Uncharacterized protein</fullName>
    </submittedName>
</protein>
<accession>A0A397IQM1</accession>
<dbReference type="Gene3D" id="6.10.140.1020">
    <property type="match status" value="1"/>
</dbReference>
<sequence>MEVTTLLITALYKLLNITSTSKHDYYIWTQQELLNICLGPHRQSNTKRTKVHNLLDRLVKKGLIKLMKTQSDNQKQEVTIYWIASDDISAENDIQEVNLESMSTSTSEPATKRISLGSRTPATPTRSMASIINKTRAKFSGISPNSTTVAQSLHSPLGKRTPISLSKKSSSFKSPSFKSPLVQTSQSPEIKTLIEQKRQLEKDIENAKDNIRKRKLLLTYQEKDEEANNEELIKIWRKASQEAAEFLFSKLPKQSSPSFLNEAGFSNSWGNKNWGWEDDQRYKQRENESDQELEDCDGNEYERVDTEQKDTMKYMLTKMGIGLDLIKWNENDECFEE</sequence>
<proteinExistence type="predicted"/>
<feature type="region of interest" description="Disordered" evidence="2">
    <location>
        <begin position="150"/>
        <end position="184"/>
    </location>
</feature>
<comment type="caution">
    <text evidence="3">The sequence shown here is derived from an EMBL/GenBank/DDBJ whole genome shotgun (WGS) entry which is preliminary data.</text>
</comment>
<evidence type="ECO:0000256" key="1">
    <source>
        <dbReference type="SAM" id="Coils"/>
    </source>
</evidence>
<dbReference type="EMBL" id="PQFF01000195">
    <property type="protein sequence ID" value="RHZ76046.1"/>
    <property type="molecule type" value="Genomic_DNA"/>
</dbReference>
<dbReference type="Proteomes" id="UP000266861">
    <property type="component" value="Unassembled WGS sequence"/>
</dbReference>
<feature type="compositionally biased region" description="Low complexity" evidence="2">
    <location>
        <begin position="164"/>
        <end position="181"/>
    </location>
</feature>
<dbReference type="OrthoDB" id="27934at2759"/>
<organism evidence="3 4">
    <name type="scientific">Diversispora epigaea</name>
    <dbReference type="NCBI Taxonomy" id="1348612"/>
    <lineage>
        <taxon>Eukaryota</taxon>
        <taxon>Fungi</taxon>
        <taxon>Fungi incertae sedis</taxon>
        <taxon>Mucoromycota</taxon>
        <taxon>Glomeromycotina</taxon>
        <taxon>Glomeromycetes</taxon>
        <taxon>Diversisporales</taxon>
        <taxon>Diversisporaceae</taxon>
        <taxon>Diversispora</taxon>
    </lineage>
</organism>
<dbReference type="PANTHER" id="PTHR28527:SF1">
    <property type="entry name" value="SWI5-DEPENDENT RECOMBINATION DNA REPAIR PROTEIN 1"/>
    <property type="match status" value="1"/>
</dbReference>
<evidence type="ECO:0000313" key="4">
    <source>
        <dbReference type="Proteomes" id="UP000266861"/>
    </source>
</evidence>
<evidence type="ECO:0000256" key="2">
    <source>
        <dbReference type="SAM" id="MobiDB-lite"/>
    </source>
</evidence>
<dbReference type="AlphaFoldDB" id="A0A397IQM1"/>
<reference evidence="3 4" key="1">
    <citation type="submission" date="2018-08" db="EMBL/GenBank/DDBJ databases">
        <title>Genome and evolution of the arbuscular mycorrhizal fungus Diversispora epigaea (formerly Glomus versiforme) and its bacterial endosymbionts.</title>
        <authorList>
            <person name="Sun X."/>
            <person name="Fei Z."/>
            <person name="Harrison M."/>
        </authorList>
    </citation>
    <scope>NUCLEOTIDE SEQUENCE [LARGE SCALE GENOMIC DNA]</scope>
    <source>
        <strain evidence="3 4">IT104</strain>
    </source>
</reference>
<keyword evidence="4" id="KW-1185">Reference proteome</keyword>
<evidence type="ECO:0000313" key="3">
    <source>
        <dbReference type="EMBL" id="RHZ76046.1"/>
    </source>
</evidence>
<feature type="coiled-coil region" evidence="1">
    <location>
        <begin position="190"/>
        <end position="217"/>
    </location>
</feature>
<dbReference type="STRING" id="1348612.A0A397IQM1"/>
<dbReference type="GO" id="GO:0006310">
    <property type="term" value="P:DNA recombination"/>
    <property type="evidence" value="ECO:0007669"/>
    <property type="project" value="TreeGrafter"/>
</dbReference>
<dbReference type="PANTHER" id="PTHR28527">
    <property type="entry name" value="MATING-TYPE SWITCHING PROTEIN SWI2-RELATED"/>
    <property type="match status" value="1"/>
</dbReference>
<name>A0A397IQM1_9GLOM</name>